<dbReference type="GO" id="GO:0000156">
    <property type="term" value="F:phosphorelay response regulator activity"/>
    <property type="evidence" value="ECO:0007669"/>
    <property type="project" value="TreeGrafter"/>
</dbReference>
<protein>
    <submittedName>
        <fullName evidence="5">Response regulator</fullName>
    </submittedName>
</protein>
<dbReference type="InterPro" id="IPR011006">
    <property type="entry name" value="CheY-like_superfamily"/>
</dbReference>
<dbReference type="EMBL" id="CP013232">
    <property type="protein sequence ID" value="AMO96300.1"/>
    <property type="molecule type" value="Genomic_DNA"/>
</dbReference>
<dbReference type="PROSITE" id="PS50110">
    <property type="entry name" value="RESPONSE_REGULATORY"/>
    <property type="match status" value="1"/>
</dbReference>
<evidence type="ECO:0000313" key="6">
    <source>
        <dbReference type="Proteomes" id="UP000072421"/>
    </source>
</evidence>
<dbReference type="InterPro" id="IPR039420">
    <property type="entry name" value="WalR-like"/>
</dbReference>
<name>A0A127PEQ8_9BURK</name>
<sequence>MIPRIYIVDDEAPARARLSTLLSDIVAECPHYLVGEAGHAQAALEGIRATAPDLVLLDVQMPGMSGLQLAEQLLANANSGLAEPPLIIFVTAYDDYALSAFDVQAFDYLVKPVRATRLAQAIGRASRMRQQAQAASATGPGAVAVSALPRQHFAVQERGRMSLVPMAEVLYLKAELKYVTLRTRTKEYLIEDSLVSIEEELALHFVRVHRNALVARNAISGVERVMQAADKDSEGDGEKPQEIWQVILRDIDHCDHRLPISRRQLAEIKALVR</sequence>
<dbReference type="SMART" id="SM00448">
    <property type="entry name" value="REC"/>
    <property type="match status" value="1"/>
</dbReference>
<dbReference type="Gene3D" id="2.40.50.1020">
    <property type="entry name" value="LytTr DNA-binding domain"/>
    <property type="match status" value="1"/>
</dbReference>
<dbReference type="PANTHER" id="PTHR48111:SF3">
    <property type="entry name" value="TRANSCRIPTIONAL REGULATORY PROTEIN BTSR"/>
    <property type="match status" value="1"/>
</dbReference>
<dbReference type="PROSITE" id="PS50930">
    <property type="entry name" value="HTH_LYTTR"/>
    <property type="match status" value="1"/>
</dbReference>
<feature type="domain" description="HTH LytTR-type" evidence="4">
    <location>
        <begin position="153"/>
        <end position="273"/>
    </location>
</feature>
<dbReference type="GO" id="GO:0006355">
    <property type="term" value="P:regulation of DNA-templated transcription"/>
    <property type="evidence" value="ECO:0007669"/>
    <property type="project" value="TreeGrafter"/>
</dbReference>
<dbReference type="PATRIC" id="fig|158899.10.peg.3652"/>
<dbReference type="AlphaFoldDB" id="A0A127PEQ8"/>
<organism evidence="5">
    <name type="scientific">Collimonas fungivorans</name>
    <dbReference type="NCBI Taxonomy" id="158899"/>
    <lineage>
        <taxon>Bacteria</taxon>
        <taxon>Pseudomonadati</taxon>
        <taxon>Pseudomonadota</taxon>
        <taxon>Betaproteobacteria</taxon>
        <taxon>Burkholderiales</taxon>
        <taxon>Oxalobacteraceae</taxon>
        <taxon>Collimonas</taxon>
    </lineage>
</organism>
<dbReference type="Gene3D" id="3.40.50.2300">
    <property type="match status" value="1"/>
</dbReference>
<dbReference type="Proteomes" id="UP000072421">
    <property type="component" value="Chromosome"/>
</dbReference>
<dbReference type="GO" id="GO:0000976">
    <property type="term" value="F:transcription cis-regulatory region binding"/>
    <property type="evidence" value="ECO:0007669"/>
    <property type="project" value="TreeGrafter"/>
</dbReference>
<reference evidence="5 6" key="1">
    <citation type="submission" date="2015-11" db="EMBL/GenBank/DDBJ databases">
        <title>Exploring the genomic traits of fungus-feeding bacterial genus Collimonas.</title>
        <authorList>
            <person name="Song C."/>
            <person name="Schmidt R."/>
            <person name="de Jager V."/>
            <person name="Krzyzanowska D."/>
            <person name="Jongedijk E."/>
            <person name="Cankar K."/>
            <person name="Beekwilder J."/>
            <person name="van Veen A."/>
            <person name="de Boer W."/>
            <person name="van Veen J.A."/>
            <person name="Garbeva P."/>
        </authorList>
    </citation>
    <scope>NUCLEOTIDE SEQUENCE [LARGE SCALE GENOMIC DNA]</scope>
    <source>
        <strain evidence="5 6">Ter6</strain>
    </source>
</reference>
<keyword evidence="2" id="KW-0597">Phosphoprotein</keyword>
<accession>A0A127PEQ8</accession>
<evidence type="ECO:0000259" key="3">
    <source>
        <dbReference type="PROSITE" id="PS50110"/>
    </source>
</evidence>
<dbReference type="RefSeq" id="WP_061540916.1">
    <property type="nucleotide sequence ID" value="NZ_CP013232.1"/>
</dbReference>
<dbReference type="InterPro" id="IPR001789">
    <property type="entry name" value="Sig_transdc_resp-reg_receiver"/>
</dbReference>
<dbReference type="SMART" id="SM00850">
    <property type="entry name" value="LytTR"/>
    <property type="match status" value="1"/>
</dbReference>
<dbReference type="GO" id="GO:0005829">
    <property type="term" value="C:cytosol"/>
    <property type="evidence" value="ECO:0007669"/>
    <property type="project" value="TreeGrafter"/>
</dbReference>
<evidence type="ECO:0000256" key="1">
    <source>
        <dbReference type="ARBA" id="ARBA00023125"/>
    </source>
</evidence>
<dbReference type="GO" id="GO:0032993">
    <property type="term" value="C:protein-DNA complex"/>
    <property type="evidence" value="ECO:0007669"/>
    <property type="project" value="TreeGrafter"/>
</dbReference>
<feature type="domain" description="Response regulatory" evidence="3">
    <location>
        <begin position="4"/>
        <end position="126"/>
    </location>
</feature>
<dbReference type="SUPFAM" id="SSF52172">
    <property type="entry name" value="CheY-like"/>
    <property type="match status" value="1"/>
</dbReference>
<gene>
    <name evidence="5" type="ORF">CFter6_3674</name>
</gene>
<dbReference type="Pfam" id="PF04397">
    <property type="entry name" value="LytTR"/>
    <property type="match status" value="1"/>
</dbReference>
<dbReference type="OrthoDB" id="236568at2"/>
<feature type="modified residue" description="4-aspartylphosphate" evidence="2">
    <location>
        <position position="58"/>
    </location>
</feature>
<dbReference type="InterPro" id="IPR007492">
    <property type="entry name" value="LytTR_DNA-bd_dom"/>
</dbReference>
<evidence type="ECO:0000313" key="5">
    <source>
        <dbReference type="EMBL" id="AMO96300.1"/>
    </source>
</evidence>
<evidence type="ECO:0000256" key="2">
    <source>
        <dbReference type="PROSITE-ProRule" id="PRU00169"/>
    </source>
</evidence>
<dbReference type="PANTHER" id="PTHR48111">
    <property type="entry name" value="REGULATOR OF RPOS"/>
    <property type="match status" value="1"/>
</dbReference>
<proteinExistence type="predicted"/>
<evidence type="ECO:0000259" key="4">
    <source>
        <dbReference type="PROSITE" id="PS50930"/>
    </source>
</evidence>
<keyword evidence="1" id="KW-0238">DNA-binding</keyword>
<dbReference type="Pfam" id="PF00072">
    <property type="entry name" value="Response_reg"/>
    <property type="match status" value="1"/>
</dbReference>